<evidence type="ECO:0000256" key="1">
    <source>
        <dbReference type="SAM" id="Coils"/>
    </source>
</evidence>
<dbReference type="RefSeq" id="WP_013577766.1">
    <property type="nucleotide sequence ID" value="NC_015062.1"/>
</dbReference>
<dbReference type="eggNOG" id="COG1887">
    <property type="taxonomic scope" value="Bacteria"/>
</dbReference>
<name>A0A0H3FGY6_RAHSY</name>
<dbReference type="InterPro" id="IPR043148">
    <property type="entry name" value="TagF_C"/>
</dbReference>
<organism evidence="2 3">
    <name type="scientific">Rahnella sp. (strain Y9602)</name>
    <dbReference type="NCBI Taxonomy" id="2703885"/>
    <lineage>
        <taxon>Bacteria</taxon>
        <taxon>Pseudomonadati</taxon>
        <taxon>Pseudomonadota</taxon>
        <taxon>Gammaproteobacteria</taxon>
        <taxon>Enterobacterales</taxon>
        <taxon>Yersiniaceae</taxon>
        <taxon>Rahnella</taxon>
    </lineage>
</organism>
<dbReference type="KEGG" id="rah:Rahaq_4501"/>
<gene>
    <name evidence="2" type="ordered locus">Rahaq_4501</name>
</gene>
<evidence type="ECO:0008006" key="4">
    <source>
        <dbReference type="Google" id="ProtNLM"/>
    </source>
</evidence>
<dbReference type="EMBL" id="CP002506">
    <property type="protein sequence ID" value="ADW76085.1"/>
    <property type="molecule type" value="Genomic_DNA"/>
</dbReference>
<feature type="coiled-coil region" evidence="1">
    <location>
        <begin position="48"/>
        <end position="75"/>
    </location>
</feature>
<protein>
    <recommendedName>
        <fullName evidence="4">CDP-glycerol:poly(Glycerophosphate) glycerophosphotransferase</fullName>
    </recommendedName>
</protein>
<accession>A0A0H3FGY6</accession>
<geneLocation type="plasmid" evidence="2 3">
    <name>pRAHAQ01</name>
</geneLocation>
<dbReference type="OrthoDB" id="2334812at2"/>
<reference evidence="3" key="1">
    <citation type="submission" date="2011-01" db="EMBL/GenBank/DDBJ databases">
        <title>Complete sequence of plasmid1 of Rahnella sp. Y9602.</title>
        <authorList>
            <consortium name="US DOE Joint Genome Institute"/>
            <person name="Lucas S."/>
            <person name="Copeland A."/>
            <person name="Lapidus A."/>
            <person name="Cheng J.-F."/>
            <person name="Goodwin L."/>
            <person name="Pitluck S."/>
            <person name="Lu M."/>
            <person name="Detter J.C."/>
            <person name="Han C."/>
            <person name="Tapia R."/>
            <person name="Land M."/>
            <person name="Hauser L."/>
            <person name="Kyrpides N."/>
            <person name="Ivanova N."/>
            <person name="Ovchinnikova G."/>
            <person name="Pagani I."/>
            <person name="Sobecky P.A."/>
            <person name="Martinez R.J."/>
            <person name="Woyke T."/>
        </authorList>
    </citation>
    <scope>NUCLEOTIDE SEQUENCE [LARGE SCALE GENOMIC DNA]</scope>
    <source>
        <strain evidence="3">Y9602</strain>
        <plasmid evidence="3">pRAHAQ01</plasmid>
    </source>
</reference>
<dbReference type="AlphaFoldDB" id="A0A0H3FGY6"/>
<dbReference type="HOGENOM" id="CLU_529855_0_0_6"/>
<evidence type="ECO:0000313" key="2">
    <source>
        <dbReference type="EMBL" id="ADW76085.1"/>
    </source>
</evidence>
<reference evidence="2 3" key="2">
    <citation type="journal article" date="2012" name="J. Bacteriol.">
        <title>Complete Genome Sequence of Rahnella sp. Strain Y9602, a Gammaproteobacterium Isolate from Metal- and Radionuclide-Contaminated Soil.</title>
        <authorList>
            <person name="Martinez R.J."/>
            <person name="Bruce D."/>
            <person name="Detter C."/>
            <person name="Goodwin L.A."/>
            <person name="Han J."/>
            <person name="Han C.S."/>
            <person name="Held B."/>
            <person name="Land M.L."/>
            <person name="Mikhailova N."/>
            <person name="Nolan M."/>
            <person name="Pennacchio L."/>
            <person name="Pitluck S."/>
            <person name="Tapia R."/>
            <person name="Woyke T."/>
            <person name="Sobecky P.A."/>
        </authorList>
    </citation>
    <scope>NUCLEOTIDE SEQUENCE [LARGE SCALE GENOMIC DNA]</scope>
    <source>
        <strain evidence="2 3">Y9602</strain>
        <plasmid evidence="2">pRAHAQ01</plasmid>
    </source>
</reference>
<dbReference type="Gene3D" id="3.40.50.12580">
    <property type="match status" value="1"/>
</dbReference>
<keyword evidence="1" id="KW-0175">Coiled coil</keyword>
<dbReference type="Proteomes" id="UP000007257">
    <property type="component" value="Plasmid pRAHAQ01"/>
</dbReference>
<sequence>MKKIAKYLLSPFLKRFENIHYGINENKSSIDRLSANIEHTYNTFIDEKNKEKTLISQITEELVKIKNEIEILKSNNNDGITDINKSLNSIFLSNNKLSDVSSKVLHLVESNEIRGEAERIISILNIISKKNQYNKTAPHILFLIHNMNTWYSVANLYFELSSDPDLRVTIASIPRSFPGVEEYSGEDITSAALTKIGINHMRISSCSDKDISTILTTLSPDVIFRQSPWDHDIPPGLNANKINFAKLCYVPYYAINIVKNISSGTDFDFQSNQDLHNNSWRIYCDTEYAYEELCKNSLIRGLNARYFGHPKLDYIHTKMKENKYHEETETKNRVTNILWAPHHSVDEGWLSFGTFDTNYLDFLSFAEENKNIHIKLRPHPALFDFMRAKSEETKNDIEYFLSRWESLVNTSTDYDYDYVSSFSWSDILITDGISFIVEYPLFHKPSIFIENKNHAKFNELGELAAKCNHITNDFNGVISLLDKFNDGTLEDKSNEIKNLENILLPNKGIVHKVIAKDIKSNV</sequence>
<keyword evidence="2" id="KW-0614">Plasmid</keyword>
<proteinExistence type="predicted"/>
<evidence type="ECO:0000313" key="3">
    <source>
        <dbReference type="Proteomes" id="UP000007257"/>
    </source>
</evidence>